<dbReference type="EMBL" id="MUJZ01025737">
    <property type="protein sequence ID" value="OTF78905.1"/>
    <property type="molecule type" value="Genomic_DNA"/>
</dbReference>
<keyword evidence="9" id="KW-0547">Nucleotide-binding</keyword>
<dbReference type="Pfam" id="PF05193">
    <property type="entry name" value="Peptidase_M16_C"/>
    <property type="match status" value="1"/>
</dbReference>
<evidence type="ECO:0000256" key="16">
    <source>
        <dbReference type="ARBA" id="ARBA00030006"/>
    </source>
</evidence>
<evidence type="ECO:0000256" key="9">
    <source>
        <dbReference type="ARBA" id="ARBA00022741"/>
    </source>
</evidence>
<dbReference type="OrthoDB" id="68056at2759"/>
<keyword evidence="12" id="KW-0648">Protein biosynthesis</keyword>
<dbReference type="HAMAP" id="MF_00123">
    <property type="entry name" value="Arg_tRNA_synth"/>
    <property type="match status" value="1"/>
</dbReference>
<dbReference type="GO" id="GO:0006508">
    <property type="term" value="P:proteolysis"/>
    <property type="evidence" value="ECO:0007669"/>
    <property type="project" value="InterPro"/>
</dbReference>
<evidence type="ECO:0000256" key="7">
    <source>
        <dbReference type="ARBA" id="ARBA00022598"/>
    </source>
</evidence>
<dbReference type="CDD" id="cd23795">
    <property type="entry name" value="UBCc_UBE2G1"/>
    <property type="match status" value="1"/>
</dbReference>
<dbReference type="InterPro" id="IPR008909">
    <property type="entry name" value="DALR_anticod-bd"/>
</dbReference>
<dbReference type="SMART" id="SM00212">
    <property type="entry name" value="UBCc"/>
    <property type="match status" value="1"/>
</dbReference>
<keyword evidence="10" id="KW-0833">Ubl conjugation pathway</keyword>
<dbReference type="InterPro" id="IPR001412">
    <property type="entry name" value="aa-tRNA-synth_I_CS"/>
</dbReference>
<dbReference type="InterPro" id="IPR007863">
    <property type="entry name" value="Peptidase_M16_C"/>
</dbReference>
<dbReference type="SUPFAM" id="SSF55190">
    <property type="entry name" value="Arginyl-tRNA synthetase (ArgRS), N-terminal 'additional' domain"/>
    <property type="match status" value="1"/>
</dbReference>
<dbReference type="Proteomes" id="UP000194236">
    <property type="component" value="Unassembled WGS sequence"/>
</dbReference>
<keyword evidence="7" id="KW-0436">Ligase</keyword>
<dbReference type="InterPro" id="IPR023313">
    <property type="entry name" value="UBQ-conjugating_AS"/>
</dbReference>
<comment type="function">
    <text evidence="1">Substrate recognition and binding subunit of the essential mitochondrial processing protease (MPP), which cleaves the mitochondrial sequence off newly imported precursors proteins.</text>
</comment>
<dbReference type="Gene3D" id="3.30.1360.70">
    <property type="entry name" value="Arginyl tRNA synthetase N-terminal domain"/>
    <property type="match status" value="1"/>
</dbReference>
<dbReference type="PANTHER" id="PTHR11956">
    <property type="entry name" value="ARGINYL-TRNA SYNTHETASE"/>
    <property type="match status" value="1"/>
</dbReference>
<dbReference type="InterPro" id="IPR009080">
    <property type="entry name" value="tRNAsynth_Ia_anticodon-bd"/>
</dbReference>
<dbReference type="AlphaFoldDB" id="A0A1Y3BIB1"/>
<keyword evidence="22" id="KW-1185">Reference proteome</keyword>
<dbReference type="Gene3D" id="3.40.50.620">
    <property type="entry name" value="HUPs"/>
    <property type="match status" value="1"/>
</dbReference>
<dbReference type="Gene3D" id="3.10.110.10">
    <property type="entry name" value="Ubiquitin Conjugating Enzyme"/>
    <property type="match status" value="1"/>
</dbReference>
<dbReference type="FunFam" id="3.30.830.10:FF:000014">
    <property type="entry name" value="Mitochondrial-processing peptidase alpha subunit, mitochondrial"/>
    <property type="match status" value="1"/>
</dbReference>
<accession>A0A1Y3BIB1</accession>
<dbReference type="InterPro" id="IPR000608">
    <property type="entry name" value="UBC"/>
</dbReference>
<evidence type="ECO:0000256" key="18">
    <source>
        <dbReference type="ARBA" id="ARBA00049339"/>
    </source>
</evidence>
<sequence>MISILKELERIFRNAFGKAFPTLSNVGVEFTRSDYADFQCNNALKLKKLLLPEKKNPIEIANMIINSLEPNDIIENVTVSGPGFINITLNRKFLCNEILKTIINNVHIDLSDHDDKRPIIVDYSSPNIAKEMHVGHLRSTIIGDSVARLLEFVGHKVLRINHIGDWGTQFGMLLTHLMDTFPDFQTKPPPIQDLQTFYKQSKKRFDEEEEFKKRSLETTVRLQSKDPILIQAWKMICDISRKEFAEIYQLLNISKDLMERGESFYQERMIEVVRDLDERGFLVEEDGRKVFYPKNSNVPPLTIVKSDGGFTYDTSDMAAIRQRTQEENASRIIYTTDAGQAVHFKSFFDCAEICGYYDPKKTRLDHLTFGVVLGEDRKRFKTRSGETVKLKDLINEGFERSMQKLLEKERDKVLTKEELATAQKAIAIGCIKYADLSHDRNNDYIFSFDRMLDDKGNTAVYLLYTITRIRSIIRNCNLDRQINDIGNEMQQNSSFQLDHPKEIKLAKFILNFPDVIMQIVDNLNLHLLCRFLFDLSVIFTEFYDQCYVIEKIDAETKINLNRVILCEATVKIMETGLEILGIETVEKMKTEKDELETKITTLSNGLRIASQNKFGQFCTVGTVIDSGSRYERNHVNGISHFIEKLAFNSTIDFDSKDSIMKVLEKYGGICDCQGSRDTLIYAASVHSKGLDSVMHLISEAVLRPQLTDVEMEFARRMIQFELQDLDMRPDPEPILHEMIHTAAYRGNTLGLNRLCSPENVNIIQRNDLFNYINIYHRPERMVVAGVGVDHDRLVELAQKYFVDRKPIWESESTISSQLNRSIEIDDSISQYTGGVNAVTKDLSNISLGPTPMPELAHFVIGLESVSHQDLENFVPICVLNLLMGGGGSFSAGGPGKGMYTRLYTRVLNLYHWMFSATALNHSYQDSGLFCIHASAHPNQLRELATVILSEIVAITHGITSDELKRAKNQLKSMLLMNLEARPVMFEDIGRQVLSSGERRQPQFYIDRIDRVTEDDLVRVARDMLKTRASTNRIHQNRNNNNKNKAIIILNNQLRQLLKKPNDHFSVGLVDESNIFLWEIMIVGPRDTLYEGGLFKAQLQFPLNFPDSPPKMRFISEMWHPNISKSGDVCISILHNPNIQTFGYEEHLQRWAPVYSVETIVMSVISMLSDPNVESPANVDAAIQMRNKPDEYEKQVRLNTQKTLE</sequence>
<dbReference type="EC" id="6.1.1.19" evidence="5"/>
<dbReference type="InterPro" id="IPR016135">
    <property type="entry name" value="UBQ-conjugating_enzyme/RWD"/>
</dbReference>
<evidence type="ECO:0000256" key="14">
    <source>
        <dbReference type="ARBA" id="ARBA00023128"/>
    </source>
</evidence>
<evidence type="ECO:0000313" key="22">
    <source>
        <dbReference type="Proteomes" id="UP000194236"/>
    </source>
</evidence>
<dbReference type="Pfam" id="PF03485">
    <property type="entry name" value="Arg_tRNA_synt_N"/>
    <property type="match status" value="1"/>
</dbReference>
<evidence type="ECO:0000256" key="3">
    <source>
        <dbReference type="ARBA" id="ARBA00005594"/>
    </source>
</evidence>
<comment type="catalytic activity">
    <reaction evidence="18">
        <text>tRNA(Arg) + L-arginine + ATP = L-arginyl-tRNA(Arg) + AMP + diphosphate</text>
        <dbReference type="Rhea" id="RHEA:20301"/>
        <dbReference type="Rhea" id="RHEA-COMP:9658"/>
        <dbReference type="Rhea" id="RHEA-COMP:9673"/>
        <dbReference type="ChEBI" id="CHEBI:30616"/>
        <dbReference type="ChEBI" id="CHEBI:32682"/>
        <dbReference type="ChEBI" id="CHEBI:33019"/>
        <dbReference type="ChEBI" id="CHEBI:78442"/>
        <dbReference type="ChEBI" id="CHEBI:78513"/>
        <dbReference type="ChEBI" id="CHEBI:456215"/>
        <dbReference type="EC" id="6.1.1.19"/>
    </reaction>
</comment>
<evidence type="ECO:0000256" key="8">
    <source>
        <dbReference type="ARBA" id="ARBA00022679"/>
    </source>
</evidence>
<evidence type="ECO:0000313" key="21">
    <source>
        <dbReference type="EMBL" id="OTF78905.1"/>
    </source>
</evidence>
<evidence type="ECO:0000256" key="4">
    <source>
        <dbReference type="ARBA" id="ARBA00007261"/>
    </source>
</evidence>
<comment type="subcellular location">
    <subcellularLocation>
        <location evidence="2">Mitochondrion matrix</location>
    </subcellularLocation>
</comment>
<dbReference type="Pfam" id="PF05746">
    <property type="entry name" value="DALR_1"/>
    <property type="match status" value="1"/>
</dbReference>
<dbReference type="InterPro" id="IPR014729">
    <property type="entry name" value="Rossmann-like_a/b/a_fold"/>
</dbReference>
<comment type="similarity">
    <text evidence="4">Belongs to the peptidase M16 family.</text>
</comment>
<evidence type="ECO:0000256" key="5">
    <source>
        <dbReference type="ARBA" id="ARBA00012837"/>
    </source>
</evidence>
<dbReference type="GO" id="GO:0016740">
    <property type="term" value="F:transferase activity"/>
    <property type="evidence" value="ECO:0007669"/>
    <property type="project" value="UniProtKB-KW"/>
</dbReference>
<dbReference type="GO" id="GO:0005524">
    <property type="term" value="F:ATP binding"/>
    <property type="evidence" value="ECO:0007669"/>
    <property type="project" value="UniProtKB-KW"/>
</dbReference>
<dbReference type="InterPro" id="IPR011249">
    <property type="entry name" value="Metalloenz_LuxS/M16"/>
</dbReference>
<dbReference type="PRINTS" id="PR01038">
    <property type="entry name" value="TRNASYNTHARG"/>
</dbReference>
<evidence type="ECO:0000256" key="2">
    <source>
        <dbReference type="ARBA" id="ARBA00004305"/>
    </source>
</evidence>
<dbReference type="Pfam" id="PF00750">
    <property type="entry name" value="tRNA-synt_1d"/>
    <property type="match status" value="1"/>
</dbReference>
<dbReference type="GO" id="GO:0046872">
    <property type="term" value="F:metal ion binding"/>
    <property type="evidence" value="ECO:0007669"/>
    <property type="project" value="InterPro"/>
</dbReference>
<evidence type="ECO:0000256" key="6">
    <source>
        <dbReference type="ARBA" id="ARBA00016741"/>
    </source>
</evidence>
<dbReference type="SUPFAM" id="SSF54495">
    <property type="entry name" value="UBC-like"/>
    <property type="match status" value="1"/>
</dbReference>
<dbReference type="InterPro" id="IPR005148">
    <property type="entry name" value="Arg-tRNA-synth_N"/>
</dbReference>
<dbReference type="PROSITE" id="PS00183">
    <property type="entry name" value="UBC_1"/>
    <property type="match status" value="1"/>
</dbReference>
<dbReference type="Pfam" id="PF00675">
    <property type="entry name" value="Peptidase_M16"/>
    <property type="match status" value="1"/>
</dbReference>
<organism evidence="21 22">
    <name type="scientific">Euroglyphus maynei</name>
    <name type="common">Mayne's house dust mite</name>
    <dbReference type="NCBI Taxonomy" id="6958"/>
    <lineage>
        <taxon>Eukaryota</taxon>
        <taxon>Metazoa</taxon>
        <taxon>Ecdysozoa</taxon>
        <taxon>Arthropoda</taxon>
        <taxon>Chelicerata</taxon>
        <taxon>Arachnida</taxon>
        <taxon>Acari</taxon>
        <taxon>Acariformes</taxon>
        <taxon>Sarcoptiformes</taxon>
        <taxon>Astigmata</taxon>
        <taxon>Psoroptidia</taxon>
        <taxon>Analgoidea</taxon>
        <taxon>Pyroglyphidae</taxon>
        <taxon>Pyroglyphinae</taxon>
        <taxon>Euroglyphus</taxon>
    </lineage>
</organism>
<keyword evidence="13" id="KW-0809">Transit peptide</keyword>
<name>A0A1Y3BIB1_EURMA</name>
<dbReference type="SUPFAM" id="SSF52374">
    <property type="entry name" value="Nucleotidylyl transferase"/>
    <property type="match status" value="1"/>
</dbReference>
<feature type="domain" description="UBC core" evidence="20">
    <location>
        <begin position="1044"/>
        <end position="1204"/>
    </location>
</feature>
<evidence type="ECO:0000256" key="19">
    <source>
        <dbReference type="PROSITE-ProRule" id="PRU10133"/>
    </source>
</evidence>
<dbReference type="FunFam" id="3.40.50.620:FF:000084">
    <property type="entry name" value="arginine--tRNA ligase, cytoplasmic"/>
    <property type="match status" value="1"/>
</dbReference>
<comment type="similarity">
    <text evidence="3">Belongs to the class-I aminoacyl-tRNA synthetase family.</text>
</comment>
<dbReference type="InterPro" id="IPR001278">
    <property type="entry name" value="Arg-tRNA-ligase"/>
</dbReference>
<dbReference type="PROSITE" id="PS00143">
    <property type="entry name" value="INSULINASE"/>
    <property type="match status" value="1"/>
</dbReference>
<dbReference type="Gene3D" id="1.10.730.10">
    <property type="entry name" value="Isoleucyl-tRNA Synthetase, Domain 1"/>
    <property type="match status" value="1"/>
</dbReference>
<evidence type="ECO:0000256" key="1">
    <source>
        <dbReference type="ARBA" id="ARBA00002123"/>
    </source>
</evidence>
<proteinExistence type="inferred from homology"/>
<evidence type="ECO:0000256" key="10">
    <source>
        <dbReference type="ARBA" id="ARBA00022786"/>
    </source>
</evidence>
<keyword evidence="8" id="KW-0808">Transferase</keyword>
<dbReference type="InterPro" id="IPR035684">
    <property type="entry name" value="ArgRS_core"/>
</dbReference>
<dbReference type="SMART" id="SM00836">
    <property type="entry name" value="DALR_1"/>
    <property type="match status" value="1"/>
</dbReference>
<evidence type="ECO:0000256" key="17">
    <source>
        <dbReference type="ARBA" id="ARBA00033033"/>
    </source>
</evidence>
<dbReference type="GO" id="GO:0004814">
    <property type="term" value="F:arginine-tRNA ligase activity"/>
    <property type="evidence" value="ECO:0007669"/>
    <property type="project" value="UniProtKB-EC"/>
</dbReference>
<dbReference type="InterPro" id="IPR001431">
    <property type="entry name" value="Pept_M16_Zn_BS"/>
</dbReference>
<protein>
    <recommendedName>
        <fullName evidence="6">Mitochondrial-processing peptidase subunit alpha</fullName>
        <ecNumber evidence="5">6.1.1.19</ecNumber>
    </recommendedName>
    <alternativeName>
        <fullName evidence="16">Alpha-MPP</fullName>
    </alternativeName>
    <alternativeName>
        <fullName evidence="17">Arginyl-tRNA synthetase</fullName>
    </alternativeName>
</protein>
<evidence type="ECO:0000256" key="13">
    <source>
        <dbReference type="ARBA" id="ARBA00022946"/>
    </source>
</evidence>
<dbReference type="PROSITE" id="PS00178">
    <property type="entry name" value="AA_TRNA_LIGASE_I"/>
    <property type="match status" value="1"/>
</dbReference>
<dbReference type="CDD" id="cd00671">
    <property type="entry name" value="ArgRS_core"/>
    <property type="match status" value="1"/>
</dbReference>
<dbReference type="GO" id="GO:0004222">
    <property type="term" value="F:metalloendopeptidase activity"/>
    <property type="evidence" value="ECO:0007669"/>
    <property type="project" value="InterPro"/>
</dbReference>
<evidence type="ECO:0000256" key="15">
    <source>
        <dbReference type="ARBA" id="ARBA00023146"/>
    </source>
</evidence>
<dbReference type="InterPro" id="IPR036695">
    <property type="entry name" value="Arg-tRNA-synth_N_sf"/>
</dbReference>
<dbReference type="SUPFAM" id="SSF47323">
    <property type="entry name" value="Anticodon-binding domain of a subclass of class I aminoacyl-tRNA synthetases"/>
    <property type="match status" value="1"/>
</dbReference>
<dbReference type="Gene3D" id="3.30.830.10">
    <property type="entry name" value="Metalloenzyme, LuxS/M16 peptidase-like"/>
    <property type="match status" value="2"/>
</dbReference>
<dbReference type="PROSITE" id="PS50127">
    <property type="entry name" value="UBC_2"/>
    <property type="match status" value="1"/>
</dbReference>
<evidence type="ECO:0000256" key="11">
    <source>
        <dbReference type="ARBA" id="ARBA00022840"/>
    </source>
</evidence>
<dbReference type="NCBIfam" id="TIGR00456">
    <property type="entry name" value="argS"/>
    <property type="match status" value="1"/>
</dbReference>
<dbReference type="FunFam" id="1.10.730.10:FF:000064">
    <property type="entry name" value="Probable arginine--tRNA ligase, cytoplasmic"/>
    <property type="match status" value="1"/>
</dbReference>
<comment type="caution">
    <text evidence="21">The sequence shown here is derived from an EMBL/GenBank/DDBJ whole genome shotgun (WGS) entry which is preliminary data.</text>
</comment>
<dbReference type="SMART" id="SM01016">
    <property type="entry name" value="Arg_tRNA_synt_N"/>
    <property type="match status" value="1"/>
</dbReference>
<evidence type="ECO:0000256" key="12">
    <source>
        <dbReference type="ARBA" id="ARBA00022917"/>
    </source>
</evidence>
<keyword evidence="14" id="KW-0496">Mitochondrion</keyword>
<gene>
    <name evidence="21" type="ORF">BLA29_000582</name>
</gene>
<keyword evidence="15" id="KW-0030">Aminoacyl-tRNA synthetase</keyword>
<dbReference type="FunFam" id="3.10.110.10:FF:000051">
    <property type="entry name" value="ubiquitin-conjugating enzyme E2 R2-like"/>
    <property type="match status" value="1"/>
</dbReference>
<dbReference type="SUPFAM" id="SSF63411">
    <property type="entry name" value="LuxS/MPP-like metallohydrolase"/>
    <property type="match status" value="2"/>
</dbReference>
<dbReference type="GO" id="GO:0005759">
    <property type="term" value="C:mitochondrial matrix"/>
    <property type="evidence" value="ECO:0007669"/>
    <property type="project" value="UniProtKB-SubCell"/>
</dbReference>
<dbReference type="InterPro" id="IPR011765">
    <property type="entry name" value="Pept_M16_N"/>
</dbReference>
<keyword evidence="11" id="KW-0067">ATP-binding</keyword>
<dbReference type="PANTHER" id="PTHR11956:SF5">
    <property type="entry name" value="ARGININE--TRNA LIGASE, CYTOPLASMIC"/>
    <property type="match status" value="1"/>
</dbReference>
<dbReference type="GO" id="GO:0006420">
    <property type="term" value="P:arginyl-tRNA aminoacylation"/>
    <property type="evidence" value="ECO:0007669"/>
    <property type="project" value="InterPro"/>
</dbReference>
<reference evidence="21 22" key="1">
    <citation type="submission" date="2017-03" db="EMBL/GenBank/DDBJ databases">
        <title>Genome Survey of Euroglyphus maynei.</title>
        <authorList>
            <person name="Arlian L.G."/>
            <person name="Morgan M.S."/>
            <person name="Rider S.D."/>
        </authorList>
    </citation>
    <scope>NUCLEOTIDE SEQUENCE [LARGE SCALE GENOMIC DNA]</scope>
    <source>
        <strain evidence="21">Arlian Lab</strain>
        <tissue evidence="21">Whole body</tissue>
    </source>
</reference>
<dbReference type="Pfam" id="PF00179">
    <property type="entry name" value="UQ_con"/>
    <property type="match status" value="1"/>
</dbReference>
<feature type="active site" description="Glycyl thioester intermediate" evidence="19">
    <location>
        <position position="1129"/>
    </location>
</feature>
<evidence type="ECO:0000259" key="20">
    <source>
        <dbReference type="PROSITE" id="PS50127"/>
    </source>
</evidence>